<evidence type="ECO:0000259" key="1">
    <source>
        <dbReference type="Pfam" id="PF16363"/>
    </source>
</evidence>
<name>A0A6M3JDG2_9ZZZZ</name>
<dbReference type="SUPFAM" id="SSF51735">
    <property type="entry name" value="NAD(P)-binding Rossmann-fold domains"/>
    <property type="match status" value="1"/>
</dbReference>
<dbReference type="EMBL" id="MT142379">
    <property type="protein sequence ID" value="QJA79381.1"/>
    <property type="molecule type" value="Genomic_DNA"/>
</dbReference>
<dbReference type="EMBL" id="MT141567">
    <property type="protein sequence ID" value="QJA67185.1"/>
    <property type="molecule type" value="Genomic_DNA"/>
</dbReference>
<dbReference type="Gene3D" id="3.40.50.720">
    <property type="entry name" value="NAD(P)-binding Rossmann-like Domain"/>
    <property type="match status" value="1"/>
</dbReference>
<organism evidence="2">
    <name type="scientific">viral metagenome</name>
    <dbReference type="NCBI Taxonomy" id="1070528"/>
    <lineage>
        <taxon>unclassified sequences</taxon>
        <taxon>metagenomes</taxon>
        <taxon>organismal metagenomes</taxon>
    </lineage>
</organism>
<evidence type="ECO:0000313" key="2">
    <source>
        <dbReference type="EMBL" id="QJA67185.1"/>
    </source>
</evidence>
<dbReference type="CDD" id="cd05260">
    <property type="entry name" value="GDP_MD_SDR_e"/>
    <property type="match status" value="1"/>
</dbReference>
<dbReference type="Gene3D" id="3.90.25.10">
    <property type="entry name" value="UDP-galactose 4-epimerase, domain 1"/>
    <property type="match status" value="1"/>
</dbReference>
<reference evidence="2" key="1">
    <citation type="submission" date="2020-03" db="EMBL/GenBank/DDBJ databases">
        <title>The deep terrestrial virosphere.</title>
        <authorList>
            <person name="Holmfeldt K."/>
            <person name="Nilsson E."/>
            <person name="Simone D."/>
            <person name="Lopez-Fernandez M."/>
            <person name="Wu X."/>
            <person name="de Brujin I."/>
            <person name="Lundin D."/>
            <person name="Andersson A."/>
            <person name="Bertilsson S."/>
            <person name="Dopson M."/>
        </authorList>
    </citation>
    <scope>NUCLEOTIDE SEQUENCE</scope>
    <source>
        <strain evidence="3">MM415A00901</strain>
        <strain evidence="2">MM415B00267</strain>
    </source>
</reference>
<protein>
    <submittedName>
        <fullName evidence="2">Putative GDP-mannose 4,6-dehydratase</fullName>
    </submittedName>
</protein>
<accession>A0A6M3JDG2</accession>
<dbReference type="InterPro" id="IPR036291">
    <property type="entry name" value="NAD(P)-bd_dom_sf"/>
</dbReference>
<dbReference type="PANTHER" id="PTHR43000">
    <property type="entry name" value="DTDP-D-GLUCOSE 4,6-DEHYDRATASE-RELATED"/>
    <property type="match status" value="1"/>
</dbReference>
<proteinExistence type="predicted"/>
<evidence type="ECO:0000313" key="3">
    <source>
        <dbReference type="EMBL" id="QJA79381.1"/>
    </source>
</evidence>
<gene>
    <name evidence="3" type="ORF">MM415A00901_0004</name>
    <name evidence="2" type="ORF">MM415B00267_0011</name>
</gene>
<dbReference type="AlphaFoldDB" id="A0A6M3JDG2"/>
<feature type="domain" description="NAD(P)-binding" evidence="1">
    <location>
        <begin position="27"/>
        <end position="331"/>
    </location>
</feature>
<dbReference type="Pfam" id="PF16363">
    <property type="entry name" value="GDP_Man_Dehyd"/>
    <property type="match status" value="1"/>
</dbReference>
<sequence length="340" mass="38340">MVLMSTKIKPKSCLITEQSDRAFNRALITGVSGFVGRHLVEFLKKEQPEIEIHGLVRYRSNVEKLEGINLHYGDLNDFSSLLCLLEEVRPDCIFHLAASSYVDQSFIAPADTLHTNIIGTCNLLEAVKCLKLDLGYDPTIAVISSSEVYGQVKQDELPITEFNPFRPASPYAVSKVGEDMLAFLYNTAWGLKTLRSRAFSHSGTGRTEVFCLSSFAKQIAEIEIGKREFVSVGNLDSVRTLCDVRDMVRAYWLMITKCTYGEVYNIGGNEHMTVGDALNILISMSYKQIKVKVDPKRLRPADVTLQLPDSSKFREKTGWKPEYSAKEMLESILNFWRSKI</sequence>
<dbReference type="InterPro" id="IPR016040">
    <property type="entry name" value="NAD(P)-bd_dom"/>
</dbReference>